<feature type="region of interest" description="Disordered" evidence="1">
    <location>
        <begin position="41"/>
        <end position="72"/>
    </location>
</feature>
<dbReference type="EMBL" id="JACXVP010000012">
    <property type="protein sequence ID" value="KAG5570318.1"/>
    <property type="molecule type" value="Genomic_DNA"/>
</dbReference>
<evidence type="ECO:0000256" key="1">
    <source>
        <dbReference type="SAM" id="MobiDB-lite"/>
    </source>
</evidence>
<evidence type="ECO:0000313" key="2">
    <source>
        <dbReference type="EMBL" id="KAG5570318.1"/>
    </source>
</evidence>
<accession>A0A9J5W5H2</accession>
<comment type="caution">
    <text evidence="2">The sequence shown here is derived from an EMBL/GenBank/DDBJ whole genome shotgun (WGS) entry which is preliminary data.</text>
</comment>
<evidence type="ECO:0000313" key="3">
    <source>
        <dbReference type="Proteomes" id="UP000824120"/>
    </source>
</evidence>
<reference evidence="2 3" key="1">
    <citation type="submission" date="2020-09" db="EMBL/GenBank/DDBJ databases">
        <title>De no assembly of potato wild relative species, Solanum commersonii.</title>
        <authorList>
            <person name="Cho K."/>
        </authorList>
    </citation>
    <scope>NUCLEOTIDE SEQUENCE [LARGE SCALE GENOMIC DNA]</scope>
    <source>
        <strain evidence="2">LZ3.2</strain>
        <tissue evidence="2">Leaf</tissue>
    </source>
</reference>
<protein>
    <submittedName>
        <fullName evidence="2">Uncharacterized protein</fullName>
    </submittedName>
</protein>
<dbReference type="AlphaFoldDB" id="A0A9J5W5H2"/>
<name>A0A9J5W5H2_SOLCO</name>
<gene>
    <name evidence="2" type="ORF">H5410_060084</name>
</gene>
<sequence length="72" mass="8383">MFCGEKKLLLGIRVNKIATTLVICQCKIKLDMLNSSNRMSNRDLQKRGKEYEGPKREVMDYTGGGSYWRRRP</sequence>
<feature type="compositionally biased region" description="Basic and acidic residues" evidence="1">
    <location>
        <begin position="41"/>
        <end position="59"/>
    </location>
</feature>
<organism evidence="2 3">
    <name type="scientific">Solanum commersonii</name>
    <name type="common">Commerson's wild potato</name>
    <name type="synonym">Commerson's nightshade</name>
    <dbReference type="NCBI Taxonomy" id="4109"/>
    <lineage>
        <taxon>Eukaryota</taxon>
        <taxon>Viridiplantae</taxon>
        <taxon>Streptophyta</taxon>
        <taxon>Embryophyta</taxon>
        <taxon>Tracheophyta</taxon>
        <taxon>Spermatophyta</taxon>
        <taxon>Magnoliopsida</taxon>
        <taxon>eudicotyledons</taxon>
        <taxon>Gunneridae</taxon>
        <taxon>Pentapetalae</taxon>
        <taxon>asterids</taxon>
        <taxon>lamiids</taxon>
        <taxon>Solanales</taxon>
        <taxon>Solanaceae</taxon>
        <taxon>Solanoideae</taxon>
        <taxon>Solaneae</taxon>
        <taxon>Solanum</taxon>
    </lineage>
</organism>
<dbReference type="Proteomes" id="UP000824120">
    <property type="component" value="Chromosome 12"/>
</dbReference>
<proteinExistence type="predicted"/>
<keyword evidence="3" id="KW-1185">Reference proteome</keyword>